<comment type="caution">
    <text evidence="3">The sequence shown here is derived from an EMBL/GenBank/DDBJ whole genome shotgun (WGS) entry which is preliminary data.</text>
</comment>
<dbReference type="EMBL" id="ABDG02000024">
    <property type="protein sequence ID" value="EHK44640.1"/>
    <property type="molecule type" value="Genomic_DNA"/>
</dbReference>
<evidence type="ECO:0000313" key="3">
    <source>
        <dbReference type="EMBL" id="EHK44640.1"/>
    </source>
</evidence>
<sequence>MSSTEKLESLPAEATATEANLELASSNPPRPTPVPSVSLTVGVDAAAFETASQILQVITRYSLKRSTDTTAKADEGVMKYLAVIYSYVKAGASIPMALPGFPFKSPNSQEKVLGKLPDRAEELSLAHLNSICLSIKDIYPPGANLTIISDGLTYNDLLGVSDKDVWKYGETLRAIATAKGHKHIIFSRLQDLVTITLPEELDEMTYVANASNFRRALLNGFGSPDWTWETASQREDVQLTYKGYIKALGIDLQHMYNFKDDESGTRFRQGVEHIAQQMLARGDAFANAIGQKYKDYVRLSIHASTGAAKLSINLLPTESSYTTPWHCAVAYKLDGTTTTGRRADFDKDDSYELVYENERPSYYREKSPLLSWGTEKGGVVFEPIYPTGWFIRPTNGPWSMSLDDVNVEKVRSLCEINSPVILRGFVKKPNKEEFSKKAEEFGKPLKWNFGTLLEVKDRGSDTRGLNNVLSSEPMPFHYDGVFRTVRQTNESGEEVRVSTPPRFQIFLGATSSPKDTGYTLFASSTHIFKHLPGWLRLQDMAAMTWTVSTDAFRNIIIRELPLIKTHPTTGKPCLRYHEPWGTEKTAHLPTDVRIDGLEAADSEAICEAINTVLHDRRVVYFHSWDKGDVIVNDNTLMLHTRSEFISGADRELWRIHFD</sequence>
<dbReference type="GeneID" id="25786152"/>
<gene>
    <name evidence="3" type="ORF">TRIATDRAFT_88424</name>
</gene>
<dbReference type="Proteomes" id="UP000005426">
    <property type="component" value="Unassembled WGS sequence"/>
</dbReference>
<dbReference type="PANTHER" id="PTHR37285:SF5">
    <property type="entry name" value="SPORE WALL MATURATION PROTEIN DIT1"/>
    <property type="match status" value="1"/>
</dbReference>
<dbReference type="OMA" id="WHCAVAY"/>
<dbReference type="PANTHER" id="PTHR37285">
    <property type="entry name" value="SPORE WALL MATURATION PROTEIN DIT1"/>
    <property type="match status" value="1"/>
</dbReference>
<accession>G9NWT2</accession>
<evidence type="ECO:0000313" key="4">
    <source>
        <dbReference type="Proteomes" id="UP000005426"/>
    </source>
</evidence>
<name>G9NWT2_HYPAI</name>
<dbReference type="InterPro" id="IPR007817">
    <property type="entry name" value="Isocyanide_synthase_DIT1"/>
</dbReference>
<keyword evidence="1" id="KW-0560">Oxidoreductase</keyword>
<dbReference type="InterPro" id="IPR003819">
    <property type="entry name" value="TauD/TfdA-like"/>
</dbReference>
<dbReference type="SUPFAM" id="SSF51197">
    <property type="entry name" value="Clavaminate synthase-like"/>
    <property type="match status" value="1"/>
</dbReference>
<dbReference type="STRING" id="452589.G9NWT2"/>
<organism evidence="3 4">
    <name type="scientific">Hypocrea atroviridis (strain ATCC 20476 / IMI 206040)</name>
    <name type="common">Trichoderma atroviride</name>
    <dbReference type="NCBI Taxonomy" id="452589"/>
    <lineage>
        <taxon>Eukaryota</taxon>
        <taxon>Fungi</taxon>
        <taxon>Dikarya</taxon>
        <taxon>Ascomycota</taxon>
        <taxon>Pezizomycotina</taxon>
        <taxon>Sordariomycetes</taxon>
        <taxon>Hypocreomycetidae</taxon>
        <taxon>Hypocreales</taxon>
        <taxon>Hypocreaceae</taxon>
        <taxon>Trichoderma</taxon>
    </lineage>
</organism>
<dbReference type="Pfam" id="PF05141">
    <property type="entry name" value="DIT1_PvcA"/>
    <property type="match status" value="1"/>
</dbReference>
<dbReference type="AlphaFoldDB" id="G9NWT2"/>
<proteinExistence type="predicted"/>
<reference evidence="3 4" key="1">
    <citation type="journal article" date="2011" name="Genome Biol.">
        <title>Comparative genome sequence analysis underscores mycoparasitism as the ancestral life style of Trichoderma.</title>
        <authorList>
            <person name="Kubicek C.P."/>
            <person name="Herrera-Estrella A."/>
            <person name="Seidl-Seiboth V."/>
            <person name="Martinez D.A."/>
            <person name="Druzhinina I.S."/>
            <person name="Thon M."/>
            <person name="Zeilinger S."/>
            <person name="Casas-Flores S."/>
            <person name="Horwitz B.A."/>
            <person name="Mukherjee P.K."/>
            <person name="Mukherjee M."/>
            <person name="Kredics L."/>
            <person name="Alcaraz L.D."/>
            <person name="Aerts A."/>
            <person name="Antal Z."/>
            <person name="Atanasova L."/>
            <person name="Cervantes-Badillo M.G."/>
            <person name="Challacombe J."/>
            <person name="Chertkov O."/>
            <person name="McCluskey K."/>
            <person name="Coulpier F."/>
            <person name="Deshpande N."/>
            <person name="von Doehren H."/>
            <person name="Ebbole D.J."/>
            <person name="Esquivel-Naranjo E.U."/>
            <person name="Fekete E."/>
            <person name="Flipphi M."/>
            <person name="Glaser F."/>
            <person name="Gomez-Rodriguez E.Y."/>
            <person name="Gruber S."/>
            <person name="Han C."/>
            <person name="Henrissat B."/>
            <person name="Hermosa R."/>
            <person name="Hernandez-Onate M."/>
            <person name="Karaffa L."/>
            <person name="Kosti I."/>
            <person name="Le Crom S."/>
            <person name="Lindquist E."/>
            <person name="Lucas S."/>
            <person name="Luebeck M."/>
            <person name="Luebeck P.S."/>
            <person name="Margeot A."/>
            <person name="Metz B."/>
            <person name="Misra M."/>
            <person name="Nevalainen H."/>
            <person name="Omann M."/>
            <person name="Packer N."/>
            <person name="Perrone G."/>
            <person name="Uresti-Rivera E.E."/>
            <person name="Salamov A."/>
            <person name="Schmoll M."/>
            <person name="Seiboth B."/>
            <person name="Shapiro H."/>
            <person name="Sukno S."/>
            <person name="Tamayo-Ramos J.A."/>
            <person name="Tisch D."/>
            <person name="Wiest A."/>
            <person name="Wilkinson H.H."/>
            <person name="Zhang M."/>
            <person name="Coutinho P.M."/>
            <person name="Kenerley C.M."/>
            <person name="Monte E."/>
            <person name="Baker S.E."/>
            <person name="Grigoriev I.V."/>
        </authorList>
    </citation>
    <scope>NUCLEOTIDE SEQUENCE [LARGE SCALE GENOMIC DNA]</scope>
    <source>
        <strain evidence="4">ATCC 20476 / IMI 206040</strain>
    </source>
</reference>
<dbReference type="eggNOG" id="ENOG502RNZ1">
    <property type="taxonomic scope" value="Eukaryota"/>
</dbReference>
<evidence type="ECO:0000256" key="1">
    <source>
        <dbReference type="ARBA" id="ARBA00023002"/>
    </source>
</evidence>
<dbReference type="InterPro" id="IPR042098">
    <property type="entry name" value="TauD-like_sf"/>
</dbReference>
<dbReference type="HOGENOM" id="CLU_015940_0_0_1"/>
<protein>
    <recommendedName>
        <fullName evidence="2">TauD/TfdA-like domain-containing protein</fullName>
    </recommendedName>
</protein>
<dbReference type="Pfam" id="PF02668">
    <property type="entry name" value="TauD"/>
    <property type="match status" value="1"/>
</dbReference>
<keyword evidence="4" id="KW-1185">Reference proteome</keyword>
<dbReference type="GO" id="GO:0016491">
    <property type="term" value="F:oxidoreductase activity"/>
    <property type="evidence" value="ECO:0007669"/>
    <property type="project" value="UniProtKB-KW"/>
</dbReference>
<dbReference type="KEGG" id="tatv:25786152"/>
<evidence type="ECO:0000259" key="2">
    <source>
        <dbReference type="Pfam" id="PF02668"/>
    </source>
</evidence>
<dbReference type="Gene3D" id="3.60.130.10">
    <property type="entry name" value="Clavaminate synthase-like"/>
    <property type="match status" value="1"/>
</dbReference>
<feature type="domain" description="TauD/TfdA-like" evidence="2">
    <location>
        <begin position="395"/>
        <end position="655"/>
    </location>
</feature>
<dbReference type="OrthoDB" id="429813at2759"/>